<keyword evidence="1" id="KW-1133">Transmembrane helix</keyword>
<evidence type="ECO:0000256" key="1">
    <source>
        <dbReference type="SAM" id="Phobius"/>
    </source>
</evidence>
<keyword evidence="1" id="KW-0472">Membrane</keyword>
<organism evidence="2">
    <name type="scientific">marine sediment metagenome</name>
    <dbReference type="NCBI Taxonomy" id="412755"/>
    <lineage>
        <taxon>unclassified sequences</taxon>
        <taxon>metagenomes</taxon>
        <taxon>ecological metagenomes</taxon>
    </lineage>
</organism>
<name>A0A0F9M9V1_9ZZZZ</name>
<comment type="caution">
    <text evidence="2">The sequence shown here is derived from an EMBL/GenBank/DDBJ whole genome shotgun (WGS) entry which is preliminary data.</text>
</comment>
<feature type="transmembrane region" description="Helical" evidence="1">
    <location>
        <begin position="6"/>
        <end position="29"/>
    </location>
</feature>
<sequence>MTEIDFLFLGIVIILLVTILVSIISQAKFLMAHGKLRRRCWRSLWRRGLNTYGDKRLPKRCTRKRDVGKSCIEAYPSGGCVHVGVFPSDEPLIAVIDAKLGRPSPLGFYAVWVERLDDDAVIEKRA</sequence>
<gene>
    <name evidence="2" type="ORF">LCGC14_1486650</name>
</gene>
<proteinExistence type="predicted"/>
<protein>
    <submittedName>
        <fullName evidence="2">Uncharacterized protein</fullName>
    </submittedName>
</protein>
<keyword evidence="1" id="KW-0812">Transmembrane</keyword>
<accession>A0A0F9M9V1</accession>
<evidence type="ECO:0000313" key="2">
    <source>
        <dbReference type="EMBL" id="KKM65892.1"/>
    </source>
</evidence>
<dbReference type="EMBL" id="LAZR01010639">
    <property type="protein sequence ID" value="KKM65892.1"/>
    <property type="molecule type" value="Genomic_DNA"/>
</dbReference>
<dbReference type="AlphaFoldDB" id="A0A0F9M9V1"/>
<reference evidence="2" key="1">
    <citation type="journal article" date="2015" name="Nature">
        <title>Complex archaea that bridge the gap between prokaryotes and eukaryotes.</title>
        <authorList>
            <person name="Spang A."/>
            <person name="Saw J.H."/>
            <person name="Jorgensen S.L."/>
            <person name="Zaremba-Niedzwiedzka K."/>
            <person name="Martijn J."/>
            <person name="Lind A.E."/>
            <person name="van Eijk R."/>
            <person name="Schleper C."/>
            <person name="Guy L."/>
            <person name="Ettema T.J."/>
        </authorList>
    </citation>
    <scope>NUCLEOTIDE SEQUENCE</scope>
</reference>